<evidence type="ECO:0000256" key="4">
    <source>
        <dbReference type="ARBA" id="ARBA00023163"/>
    </source>
</evidence>
<keyword evidence="2 5" id="KW-0805">Transcription regulation</keyword>
<reference evidence="7" key="2">
    <citation type="submission" date="2025-08" db="UniProtKB">
        <authorList>
            <consortium name="Ensembl"/>
        </authorList>
    </citation>
    <scope>IDENTIFICATION</scope>
    <source>
        <strain evidence="7">Guanapo</strain>
    </source>
</reference>
<dbReference type="Ensembl" id="ENSPRET00000002455.1">
    <property type="protein sequence ID" value="ENSPREP00000002407.1"/>
    <property type="gene ID" value="ENSPREG00000001758.1"/>
</dbReference>
<evidence type="ECO:0000313" key="7">
    <source>
        <dbReference type="Ensembl" id="ENSPREP00000002407.1"/>
    </source>
</evidence>
<dbReference type="PANTHER" id="PTHR12081:SF18">
    <property type="entry name" value="TRANSCRIPTION FACTOR E2F2-RELATED"/>
    <property type="match status" value="1"/>
</dbReference>
<evidence type="ECO:0000313" key="8">
    <source>
        <dbReference type="Proteomes" id="UP000242638"/>
    </source>
</evidence>
<keyword evidence="5" id="KW-0539">Nucleus</keyword>
<dbReference type="PANTHER" id="PTHR12081">
    <property type="entry name" value="TRANSCRIPTION FACTOR E2F"/>
    <property type="match status" value="1"/>
</dbReference>
<organism evidence="7 8">
    <name type="scientific">Poecilia reticulata</name>
    <name type="common">Guppy</name>
    <name type="synonym">Acanthophacelus reticulatus</name>
    <dbReference type="NCBI Taxonomy" id="8081"/>
    <lineage>
        <taxon>Eukaryota</taxon>
        <taxon>Metazoa</taxon>
        <taxon>Chordata</taxon>
        <taxon>Craniata</taxon>
        <taxon>Vertebrata</taxon>
        <taxon>Euteleostomi</taxon>
        <taxon>Actinopterygii</taxon>
        <taxon>Neopterygii</taxon>
        <taxon>Teleostei</taxon>
        <taxon>Neoteleostei</taxon>
        <taxon>Acanthomorphata</taxon>
        <taxon>Ovalentaria</taxon>
        <taxon>Atherinomorphae</taxon>
        <taxon>Cyprinodontiformes</taxon>
        <taxon>Poeciliidae</taxon>
        <taxon>Poeciliinae</taxon>
        <taxon>Poecilia</taxon>
    </lineage>
</organism>
<dbReference type="GeneTree" id="ENSGT00940000169012"/>
<proteinExistence type="inferred from homology"/>
<keyword evidence="4 5" id="KW-0804">Transcription</keyword>
<dbReference type="SMART" id="SM01372">
    <property type="entry name" value="E2F_TDP"/>
    <property type="match status" value="1"/>
</dbReference>
<dbReference type="InterPro" id="IPR003316">
    <property type="entry name" value="E2F_WHTH_DNA-bd_dom"/>
</dbReference>
<comment type="similarity">
    <text evidence="1 5">Belongs to the E2F/DP family.</text>
</comment>
<protein>
    <recommendedName>
        <fullName evidence="6">E2F/DP family winged-helix DNA-binding domain-containing protein</fullName>
    </recommendedName>
</protein>
<feature type="domain" description="E2F/DP family winged-helix DNA-binding" evidence="6">
    <location>
        <begin position="12"/>
        <end position="81"/>
    </location>
</feature>
<evidence type="ECO:0000256" key="3">
    <source>
        <dbReference type="ARBA" id="ARBA00023125"/>
    </source>
</evidence>
<dbReference type="SUPFAM" id="SSF46785">
    <property type="entry name" value="Winged helix' DNA-binding domain"/>
    <property type="match status" value="1"/>
</dbReference>
<keyword evidence="8" id="KW-1185">Reference proteome</keyword>
<dbReference type="Bgee" id="ENSPREG00000001758">
    <property type="expression patterns" value="Expressed in caudal fin and 1 other cell type or tissue"/>
</dbReference>
<evidence type="ECO:0000256" key="1">
    <source>
        <dbReference type="ARBA" id="ARBA00010940"/>
    </source>
</evidence>
<keyword evidence="3 5" id="KW-0238">DNA-binding</keyword>
<dbReference type="Proteomes" id="UP000242638">
    <property type="component" value="Unassembled WGS sequence"/>
</dbReference>
<reference evidence="8" key="1">
    <citation type="submission" date="2013-11" db="EMBL/GenBank/DDBJ databases">
        <title>The genomic landscape of the Guanapo guppy.</title>
        <authorList>
            <person name="Kuenstner A."/>
            <person name="Dreyer C."/>
        </authorList>
    </citation>
    <scope>NUCLEOTIDE SEQUENCE</scope>
    <source>
        <strain evidence="8">Guanapo</strain>
    </source>
</reference>
<accession>A0A3P9MYG9</accession>
<dbReference type="Pfam" id="PF02319">
    <property type="entry name" value="WHD_E2F_TDP"/>
    <property type="match status" value="1"/>
</dbReference>
<dbReference type="InterPro" id="IPR015633">
    <property type="entry name" value="E2F"/>
</dbReference>
<dbReference type="InterPro" id="IPR036390">
    <property type="entry name" value="WH_DNA-bd_sf"/>
</dbReference>
<dbReference type="InterPro" id="IPR036388">
    <property type="entry name" value="WH-like_DNA-bd_sf"/>
</dbReference>
<name>A0A3P9MYG9_POERE</name>
<dbReference type="GO" id="GO:0000978">
    <property type="term" value="F:RNA polymerase II cis-regulatory region sequence-specific DNA binding"/>
    <property type="evidence" value="ECO:0007669"/>
    <property type="project" value="InterPro"/>
</dbReference>
<evidence type="ECO:0000259" key="6">
    <source>
        <dbReference type="SMART" id="SM01372"/>
    </source>
</evidence>
<evidence type="ECO:0000256" key="2">
    <source>
        <dbReference type="ARBA" id="ARBA00023015"/>
    </source>
</evidence>
<dbReference type="GO" id="GO:0090575">
    <property type="term" value="C:RNA polymerase II transcription regulator complex"/>
    <property type="evidence" value="ECO:0007669"/>
    <property type="project" value="TreeGrafter"/>
</dbReference>
<comment type="subcellular location">
    <subcellularLocation>
        <location evidence="5">Nucleus</location>
    </subcellularLocation>
</comment>
<dbReference type="GO" id="GO:0000981">
    <property type="term" value="F:DNA-binding transcription factor activity, RNA polymerase II-specific"/>
    <property type="evidence" value="ECO:0007669"/>
    <property type="project" value="TreeGrafter"/>
</dbReference>
<evidence type="ECO:0000256" key="5">
    <source>
        <dbReference type="RuleBase" id="RU003796"/>
    </source>
</evidence>
<reference evidence="7" key="3">
    <citation type="submission" date="2025-09" db="UniProtKB">
        <authorList>
            <consortium name="Ensembl"/>
        </authorList>
    </citation>
    <scope>IDENTIFICATION</scope>
    <source>
        <strain evidence="7">Guanapo</strain>
    </source>
</reference>
<sequence>SAGDGHQQPPPDPTEGQGLLTQRFVRLLQEAEHGELDLGHAFKVLAVKHIRRIYDITNVLEGIVVISFLTNSPINGLIYKHLS</sequence>
<dbReference type="Gene3D" id="1.10.10.10">
    <property type="entry name" value="Winged helix-like DNA-binding domain superfamily/Winged helix DNA-binding domain"/>
    <property type="match status" value="1"/>
</dbReference>
<dbReference type="AlphaFoldDB" id="A0A3P9MYG9"/>